<protein>
    <submittedName>
        <fullName evidence="1">Uncharacterized protein</fullName>
    </submittedName>
</protein>
<dbReference type="AlphaFoldDB" id="A0A3P7NRG9"/>
<evidence type="ECO:0000313" key="2">
    <source>
        <dbReference type="Proteomes" id="UP000281553"/>
    </source>
</evidence>
<name>A0A3P7NRG9_DIBLA</name>
<organism evidence="1 2">
    <name type="scientific">Dibothriocephalus latus</name>
    <name type="common">Fish tapeworm</name>
    <name type="synonym">Diphyllobothrium latum</name>
    <dbReference type="NCBI Taxonomy" id="60516"/>
    <lineage>
        <taxon>Eukaryota</taxon>
        <taxon>Metazoa</taxon>
        <taxon>Spiralia</taxon>
        <taxon>Lophotrochozoa</taxon>
        <taxon>Platyhelminthes</taxon>
        <taxon>Cestoda</taxon>
        <taxon>Eucestoda</taxon>
        <taxon>Diphyllobothriidea</taxon>
        <taxon>Diphyllobothriidae</taxon>
        <taxon>Dibothriocephalus</taxon>
    </lineage>
</organism>
<dbReference type="OrthoDB" id="6229420at2759"/>
<gene>
    <name evidence="1" type="ORF">DILT_LOCUS18001</name>
</gene>
<dbReference type="EMBL" id="UYRU01096520">
    <property type="protein sequence ID" value="VDN39753.1"/>
    <property type="molecule type" value="Genomic_DNA"/>
</dbReference>
<keyword evidence="2" id="KW-1185">Reference proteome</keyword>
<sequence>MLVCTATFLPGGLMQTEFCRYLTNRYPSGPRIIDDTVINIANFVQSSDPNQPHDLRLERLFKMRVAELLLTRCANQTLVDAAGDESIGWMVSNQIDAAIKRRQPPSSSLPRMGKYNCQPPERLELPFRAYFLRSTPRLEKMGVWS</sequence>
<reference evidence="1 2" key="1">
    <citation type="submission" date="2018-11" db="EMBL/GenBank/DDBJ databases">
        <authorList>
            <consortium name="Pathogen Informatics"/>
        </authorList>
    </citation>
    <scope>NUCLEOTIDE SEQUENCE [LARGE SCALE GENOMIC DNA]</scope>
</reference>
<accession>A0A3P7NRG9</accession>
<evidence type="ECO:0000313" key="1">
    <source>
        <dbReference type="EMBL" id="VDN39753.1"/>
    </source>
</evidence>
<dbReference type="Proteomes" id="UP000281553">
    <property type="component" value="Unassembled WGS sequence"/>
</dbReference>
<proteinExistence type="predicted"/>